<dbReference type="InterPro" id="IPR036388">
    <property type="entry name" value="WH-like_DNA-bd_sf"/>
</dbReference>
<dbReference type="Pfam" id="PF01047">
    <property type="entry name" value="MarR"/>
    <property type="match status" value="1"/>
</dbReference>
<dbReference type="GO" id="GO:0003700">
    <property type="term" value="F:DNA-binding transcription factor activity"/>
    <property type="evidence" value="ECO:0007669"/>
    <property type="project" value="InterPro"/>
</dbReference>
<evidence type="ECO:0000256" key="1">
    <source>
        <dbReference type="ARBA" id="ARBA00023015"/>
    </source>
</evidence>
<evidence type="ECO:0000259" key="4">
    <source>
        <dbReference type="PROSITE" id="PS50995"/>
    </source>
</evidence>
<dbReference type="InterPro" id="IPR036390">
    <property type="entry name" value="WH_DNA-bd_sf"/>
</dbReference>
<keyword evidence="2 5" id="KW-0238">DNA-binding</keyword>
<sequence length="163" mass="18972">MHAYYIFVYLNSMKREESIDYNIKAAWHAISRMYNQQAVKYGITTSIGFVLLNINTKDGTPATKIAPLMGLESRSLTRMLKSMEEKGLIYKKPDPEDKRSVRIFMTELGIEKKAISRETVKAFNEEVFRTIEPDKLEAFFEVIHKVNDIIDKNEIYDNKESVH</sequence>
<dbReference type="AlphaFoldDB" id="A0A1X7LGV4"/>
<dbReference type="Gene3D" id="1.10.10.10">
    <property type="entry name" value="Winged helix-like DNA-binding domain superfamily/Winged helix DNA-binding domain"/>
    <property type="match status" value="1"/>
</dbReference>
<keyword evidence="3" id="KW-0804">Transcription</keyword>
<dbReference type="SUPFAM" id="SSF46785">
    <property type="entry name" value="Winged helix' DNA-binding domain"/>
    <property type="match status" value="1"/>
</dbReference>
<proteinExistence type="predicted"/>
<name>A0A1X7LGV4_9BACT</name>
<evidence type="ECO:0000313" key="6">
    <source>
        <dbReference type="Proteomes" id="UP000193804"/>
    </source>
</evidence>
<keyword evidence="1" id="KW-0805">Transcription regulation</keyword>
<dbReference type="SMART" id="SM00347">
    <property type="entry name" value="HTH_MARR"/>
    <property type="match status" value="1"/>
</dbReference>
<dbReference type="EMBL" id="FXAW01000012">
    <property type="protein sequence ID" value="SMG52777.1"/>
    <property type="molecule type" value="Genomic_DNA"/>
</dbReference>
<keyword evidence="6" id="KW-1185">Reference proteome</keyword>
<reference evidence="6" key="1">
    <citation type="submission" date="2017-04" db="EMBL/GenBank/DDBJ databases">
        <authorList>
            <person name="Varghese N."/>
            <person name="Submissions S."/>
        </authorList>
    </citation>
    <scope>NUCLEOTIDE SEQUENCE [LARGE SCALE GENOMIC DNA]</scope>
    <source>
        <strain evidence="6">DSM 4125</strain>
    </source>
</reference>
<accession>A0A1X7LGV4</accession>
<evidence type="ECO:0000256" key="3">
    <source>
        <dbReference type="ARBA" id="ARBA00023163"/>
    </source>
</evidence>
<protein>
    <submittedName>
        <fullName evidence="5">DNA-binding transcriptional regulator, MarR family</fullName>
    </submittedName>
</protein>
<gene>
    <name evidence="5" type="ORF">SAMN05661096_04006</name>
</gene>
<organism evidence="5 6">
    <name type="scientific">Marivirga sericea</name>
    <dbReference type="NCBI Taxonomy" id="1028"/>
    <lineage>
        <taxon>Bacteria</taxon>
        <taxon>Pseudomonadati</taxon>
        <taxon>Bacteroidota</taxon>
        <taxon>Cytophagia</taxon>
        <taxon>Cytophagales</taxon>
        <taxon>Marivirgaceae</taxon>
        <taxon>Marivirga</taxon>
    </lineage>
</organism>
<dbReference type="PANTHER" id="PTHR42756">
    <property type="entry name" value="TRANSCRIPTIONAL REGULATOR, MARR"/>
    <property type="match status" value="1"/>
</dbReference>
<evidence type="ECO:0000313" key="5">
    <source>
        <dbReference type="EMBL" id="SMG52777.1"/>
    </source>
</evidence>
<dbReference type="InterPro" id="IPR000835">
    <property type="entry name" value="HTH_MarR-typ"/>
</dbReference>
<dbReference type="PRINTS" id="PR00598">
    <property type="entry name" value="HTHMARR"/>
</dbReference>
<dbReference type="STRING" id="1028.SAMN05661096_04006"/>
<dbReference type="PROSITE" id="PS50995">
    <property type="entry name" value="HTH_MARR_2"/>
    <property type="match status" value="1"/>
</dbReference>
<dbReference type="InterPro" id="IPR023187">
    <property type="entry name" value="Tscrpt_reg_MarR-type_CS"/>
</dbReference>
<dbReference type="PROSITE" id="PS01117">
    <property type="entry name" value="HTH_MARR_1"/>
    <property type="match status" value="1"/>
</dbReference>
<evidence type="ECO:0000256" key="2">
    <source>
        <dbReference type="ARBA" id="ARBA00023125"/>
    </source>
</evidence>
<dbReference type="GO" id="GO:0003677">
    <property type="term" value="F:DNA binding"/>
    <property type="evidence" value="ECO:0007669"/>
    <property type="project" value="UniProtKB-KW"/>
</dbReference>
<feature type="domain" description="HTH marR-type" evidence="4">
    <location>
        <begin position="16"/>
        <end position="148"/>
    </location>
</feature>
<dbReference type="Proteomes" id="UP000193804">
    <property type="component" value="Unassembled WGS sequence"/>
</dbReference>
<dbReference type="PANTHER" id="PTHR42756:SF1">
    <property type="entry name" value="TRANSCRIPTIONAL REPRESSOR OF EMRAB OPERON"/>
    <property type="match status" value="1"/>
</dbReference>